<name>A0A8H5MG65_9AGAR</name>
<dbReference type="EMBL" id="JAACJN010000004">
    <property type="protein sequence ID" value="KAF5392679.1"/>
    <property type="molecule type" value="Genomic_DNA"/>
</dbReference>
<keyword evidence="2" id="KW-1185">Reference proteome</keyword>
<evidence type="ECO:0000313" key="1">
    <source>
        <dbReference type="EMBL" id="KAF5392679.1"/>
    </source>
</evidence>
<sequence>MAKQGLGWSHPENLNTNFGAIAAALDDPEFPVRVHAALALTELIVAEGSGE</sequence>
<organism evidence="1 2">
    <name type="scientific">Collybiopsis confluens</name>
    <dbReference type="NCBI Taxonomy" id="2823264"/>
    <lineage>
        <taxon>Eukaryota</taxon>
        <taxon>Fungi</taxon>
        <taxon>Dikarya</taxon>
        <taxon>Basidiomycota</taxon>
        <taxon>Agaricomycotina</taxon>
        <taxon>Agaricomycetes</taxon>
        <taxon>Agaricomycetidae</taxon>
        <taxon>Agaricales</taxon>
        <taxon>Marasmiineae</taxon>
        <taxon>Omphalotaceae</taxon>
        <taxon>Collybiopsis</taxon>
    </lineage>
</organism>
<reference evidence="1 2" key="1">
    <citation type="journal article" date="2020" name="ISME J.">
        <title>Uncovering the hidden diversity of litter-decomposition mechanisms in mushroom-forming fungi.</title>
        <authorList>
            <person name="Floudas D."/>
            <person name="Bentzer J."/>
            <person name="Ahren D."/>
            <person name="Johansson T."/>
            <person name="Persson P."/>
            <person name="Tunlid A."/>
        </authorList>
    </citation>
    <scope>NUCLEOTIDE SEQUENCE [LARGE SCALE GENOMIC DNA]</scope>
    <source>
        <strain evidence="1 2">CBS 406.79</strain>
    </source>
</reference>
<protein>
    <submittedName>
        <fullName evidence="1">Uncharacterized protein</fullName>
    </submittedName>
</protein>
<gene>
    <name evidence="1" type="ORF">D9757_000916</name>
</gene>
<evidence type="ECO:0000313" key="2">
    <source>
        <dbReference type="Proteomes" id="UP000518752"/>
    </source>
</evidence>
<comment type="caution">
    <text evidence="1">The sequence shown here is derived from an EMBL/GenBank/DDBJ whole genome shotgun (WGS) entry which is preliminary data.</text>
</comment>
<dbReference type="Proteomes" id="UP000518752">
    <property type="component" value="Unassembled WGS sequence"/>
</dbReference>
<accession>A0A8H5MG65</accession>
<proteinExistence type="predicted"/>
<dbReference type="AlphaFoldDB" id="A0A8H5MG65"/>
<dbReference type="OrthoDB" id="2691171at2759"/>